<evidence type="ECO:0000259" key="3">
    <source>
        <dbReference type="Pfam" id="PF13472"/>
    </source>
</evidence>
<protein>
    <submittedName>
        <fullName evidence="5">GDSL-type esterase/lipase family protein</fullName>
    </submittedName>
</protein>
<dbReference type="RefSeq" id="WP_386193835.1">
    <property type="nucleotide sequence ID" value="NZ_JBHSBC010000032.1"/>
</dbReference>
<accession>A0ABV8F6E0</accession>
<dbReference type="Pfam" id="PF25275">
    <property type="entry name" value="Golvesin_C"/>
    <property type="match status" value="1"/>
</dbReference>
<proteinExistence type="predicted"/>
<evidence type="ECO:0000256" key="1">
    <source>
        <dbReference type="SAM" id="MobiDB-lite"/>
    </source>
</evidence>
<name>A0ABV8F6E0_9ACTN</name>
<feature type="signal peptide" evidence="2">
    <location>
        <begin position="1"/>
        <end position="19"/>
    </location>
</feature>
<dbReference type="Proteomes" id="UP001595698">
    <property type="component" value="Unassembled WGS sequence"/>
</dbReference>
<keyword evidence="2" id="KW-0732">Signal</keyword>
<gene>
    <name evidence="5" type="ORF">ACFOYY_29095</name>
</gene>
<comment type="caution">
    <text evidence="5">The sequence shown here is derived from an EMBL/GenBank/DDBJ whole genome shotgun (WGS) entry which is preliminary data.</text>
</comment>
<dbReference type="InterPro" id="IPR036514">
    <property type="entry name" value="SGNH_hydro_sf"/>
</dbReference>
<dbReference type="Pfam" id="PF13472">
    <property type="entry name" value="Lipase_GDSL_2"/>
    <property type="match status" value="1"/>
</dbReference>
<organism evidence="5 6">
    <name type="scientific">Streptosporangium jomthongense</name>
    <dbReference type="NCBI Taxonomy" id="1193683"/>
    <lineage>
        <taxon>Bacteria</taxon>
        <taxon>Bacillati</taxon>
        <taxon>Actinomycetota</taxon>
        <taxon>Actinomycetes</taxon>
        <taxon>Streptosporangiales</taxon>
        <taxon>Streptosporangiaceae</taxon>
        <taxon>Streptosporangium</taxon>
    </lineage>
</organism>
<dbReference type="InterPro" id="IPR033803">
    <property type="entry name" value="CBD-like_Golvesin-Xly"/>
</dbReference>
<evidence type="ECO:0000313" key="6">
    <source>
        <dbReference type="Proteomes" id="UP001595698"/>
    </source>
</evidence>
<evidence type="ECO:0000259" key="4">
    <source>
        <dbReference type="Pfam" id="PF25275"/>
    </source>
</evidence>
<dbReference type="Gene3D" id="3.40.50.1110">
    <property type="entry name" value="SGNH hydrolase"/>
    <property type="match status" value="1"/>
</dbReference>
<feature type="region of interest" description="Disordered" evidence="1">
    <location>
        <begin position="350"/>
        <end position="381"/>
    </location>
</feature>
<dbReference type="PANTHER" id="PTHR37981:SF1">
    <property type="entry name" value="SGNH HYDROLASE-TYPE ESTERASE DOMAIN-CONTAINING PROTEIN"/>
    <property type="match status" value="1"/>
</dbReference>
<dbReference type="PANTHER" id="PTHR37981">
    <property type="entry name" value="LIPASE 2"/>
    <property type="match status" value="1"/>
</dbReference>
<sequence length="1222" mass="131084">MLLLAVPLTLVTSAPAATAVPSYGPQQAHHSSAPNVARHSPVDRQALGPGRKKLLSSPPAVGSGDVIVAAAADKDGYHLFTAHSSQSWRWRPLASLQPGGYSGEPWIGNHCLTGDGKSIVAVVAPWHANNSPGGLGHGGLAYAVDIATGKVRPLAAKMALTYFNPGCGAGDDVALTRFTGAEIGRTTVLTAQASTGNTRTVGEVPQQLTAAVPVNGGVYAARGDHVVRLNGDRAQEVFSVPGQAFRLTPAAGGRGLDLLVAQADRKAQVWHWNGRSKSAHEVAEGDLADLRLLPGRNGRNRIVGAAENRQTAETEPVGVPAGTWIETGSLDGTALLGATVSGVDGRRLLDGQGRTLTPDLPKERVRPYTKLPPAPDRRKAVRSSGTKALAADEPVCAVPRNDIFNQVPQPSYQQVEWAANRAGRGTLVGVGGGALRPGGAFNLSQPGYSPSRDFPLPAPFGTNGDHIPREVISAVFAQETNWAQASWHVRPGLSGNPLIADYYGSRASEYIDYSQADCGYGLGQITDLMRMGATGQPSGLQRKIAVDYAENAAAAAQVLARKWNQLGAAGITVDAGNPGSLENWYFAVWAYNSGVNPQGSTGNTSGCTPGPGCTDADGNWGMGWTNNPANPNYDPQRHPFLHVGVEGAAVRTFDDARHPQDWPYQEKIFGWMESGQQDLYDGGLKFEGTYDYATQTGALLALPNLFAMCDQTSSCDSQVLNPLPHAGICQRADYHCWWHRPIIVCVVVLCHGGTDTVADNAPEPSALNPSPPVCGRLESGLPPDTVIVDNQAAGVNLVGCSRPDWTNGGRFSVARGISEPGGPDGNDVDWHQLGVGFGGHAWFTHTYLNGVPAQWSVEATWQPDNLARGRYRVYAFVPSDGAWAMARYVIHNGRGATWAKDVNQELHPNSWTSLGTYWLGSGAKVTLNNITSNGFEEGDDIGFDAVAFAPVSAPGTLRLLGDSFSAGEGTLTYDLETNTSENKCHRSGLSWQRRFQSGSSAYHDIDWRQVACSGALLADYEQPNHSGNKGEGPQRDVLDTDTGMVMLTLGGNDAGFARVLANCVLNRWTSDCRNKYTETGTGVDLVLRDILDLQPKLSEFFTDLRRRAPDAEINVLTYPVFFVEHDSERRQGCIDDGVFSEGDRQWFNYLTRQMDALIVREATRAGVNAIDMSDVLKGHELCTDQSWMTGILDTLSKQEWVHPNRLGHQAMYDRVRATLQTP</sequence>
<feature type="compositionally biased region" description="Polar residues" evidence="1">
    <location>
        <begin position="24"/>
        <end position="34"/>
    </location>
</feature>
<reference evidence="6" key="1">
    <citation type="journal article" date="2019" name="Int. J. Syst. Evol. Microbiol.">
        <title>The Global Catalogue of Microorganisms (GCM) 10K type strain sequencing project: providing services to taxonomists for standard genome sequencing and annotation.</title>
        <authorList>
            <consortium name="The Broad Institute Genomics Platform"/>
            <consortium name="The Broad Institute Genome Sequencing Center for Infectious Disease"/>
            <person name="Wu L."/>
            <person name="Ma J."/>
        </authorList>
    </citation>
    <scope>NUCLEOTIDE SEQUENCE [LARGE SCALE GENOMIC DNA]</scope>
    <source>
        <strain evidence="6">TBRC 7912</strain>
    </source>
</reference>
<dbReference type="InterPro" id="IPR013830">
    <property type="entry name" value="SGNH_hydro"/>
</dbReference>
<feature type="region of interest" description="Disordered" evidence="1">
    <location>
        <begin position="20"/>
        <end position="58"/>
    </location>
</feature>
<evidence type="ECO:0000313" key="5">
    <source>
        <dbReference type="EMBL" id="MFC3984224.1"/>
    </source>
</evidence>
<feature type="domain" description="SGNH hydrolase-type esterase" evidence="3">
    <location>
        <begin position="959"/>
        <end position="1210"/>
    </location>
</feature>
<dbReference type="SUPFAM" id="SSF52266">
    <property type="entry name" value="SGNH hydrolase"/>
    <property type="match status" value="1"/>
</dbReference>
<feature type="chain" id="PRO_5047263906" evidence="2">
    <location>
        <begin position="20"/>
        <end position="1222"/>
    </location>
</feature>
<dbReference type="InterPro" id="IPR037460">
    <property type="entry name" value="SEST-like"/>
</dbReference>
<feature type="domain" description="Golvesin/Xly CBD-like" evidence="4">
    <location>
        <begin position="845"/>
        <end position="932"/>
    </location>
</feature>
<dbReference type="EMBL" id="JBHSBC010000032">
    <property type="protein sequence ID" value="MFC3984224.1"/>
    <property type="molecule type" value="Genomic_DNA"/>
</dbReference>
<evidence type="ECO:0000256" key="2">
    <source>
        <dbReference type="SAM" id="SignalP"/>
    </source>
</evidence>
<keyword evidence="6" id="KW-1185">Reference proteome</keyword>
<dbReference type="CDD" id="cd01823">
    <property type="entry name" value="SEST_like"/>
    <property type="match status" value="1"/>
</dbReference>